<protein>
    <submittedName>
        <fullName evidence="1">Uncharacterized protein</fullName>
    </submittedName>
</protein>
<organism evidence="1 2">
    <name type="scientific">Mesorhizobium escarrei</name>
    <dbReference type="NCBI Taxonomy" id="666018"/>
    <lineage>
        <taxon>Bacteria</taxon>
        <taxon>Pseudomonadati</taxon>
        <taxon>Pseudomonadota</taxon>
        <taxon>Alphaproteobacteria</taxon>
        <taxon>Hyphomicrobiales</taxon>
        <taxon>Phyllobacteriaceae</taxon>
        <taxon>Mesorhizobium</taxon>
    </lineage>
</organism>
<evidence type="ECO:0000313" key="2">
    <source>
        <dbReference type="Proteomes" id="UP001153050"/>
    </source>
</evidence>
<evidence type="ECO:0000313" key="1">
    <source>
        <dbReference type="EMBL" id="CAH2408898.1"/>
    </source>
</evidence>
<proteinExistence type="predicted"/>
<sequence>MTGRFWPLGPVGIFEGLHGAFDSSVDLEGMSLIEDYVRSRMCRVRSHKPNLFGGPPNDGLCIHVNKSAELRHETTYALR</sequence>
<dbReference type="EMBL" id="CAKXZT010000173">
    <property type="protein sequence ID" value="CAH2408898.1"/>
    <property type="molecule type" value="Genomic_DNA"/>
</dbReference>
<dbReference type="Proteomes" id="UP001153050">
    <property type="component" value="Unassembled WGS sequence"/>
</dbReference>
<keyword evidence="2" id="KW-1185">Reference proteome</keyword>
<comment type="caution">
    <text evidence="1">The sequence shown here is derived from an EMBL/GenBank/DDBJ whole genome shotgun (WGS) entry which is preliminary data.</text>
</comment>
<name>A0ABM9EHP4_9HYPH</name>
<reference evidence="1 2" key="1">
    <citation type="submission" date="2022-03" db="EMBL/GenBank/DDBJ databases">
        <authorList>
            <person name="Brunel B."/>
        </authorList>
    </citation>
    <scope>NUCLEOTIDE SEQUENCE [LARGE SCALE GENOMIC DNA]</scope>
    <source>
        <strain evidence="1">STM5069sample</strain>
    </source>
</reference>
<accession>A0ABM9EHP4</accession>
<gene>
    <name evidence="1" type="ORF">MES5069_740051</name>
</gene>